<protein>
    <submittedName>
        <fullName evidence="1">Uncharacterized protein</fullName>
    </submittedName>
</protein>
<gene>
    <name evidence="1" type="ORF">BN1708_020346</name>
</gene>
<organism evidence="1 2">
    <name type="scientific">Verticillium longisporum</name>
    <name type="common">Verticillium dahliae var. longisporum</name>
    <dbReference type="NCBI Taxonomy" id="100787"/>
    <lineage>
        <taxon>Eukaryota</taxon>
        <taxon>Fungi</taxon>
        <taxon>Dikarya</taxon>
        <taxon>Ascomycota</taxon>
        <taxon>Pezizomycotina</taxon>
        <taxon>Sordariomycetes</taxon>
        <taxon>Hypocreomycetidae</taxon>
        <taxon>Glomerellales</taxon>
        <taxon>Plectosphaerellaceae</taxon>
        <taxon>Verticillium</taxon>
    </lineage>
</organism>
<proteinExistence type="predicted"/>
<dbReference type="Proteomes" id="UP000044602">
    <property type="component" value="Unassembled WGS sequence"/>
</dbReference>
<evidence type="ECO:0000313" key="2">
    <source>
        <dbReference type="Proteomes" id="UP000044602"/>
    </source>
</evidence>
<evidence type="ECO:0000313" key="1">
    <source>
        <dbReference type="EMBL" id="CRK37711.1"/>
    </source>
</evidence>
<sequence length="10" mass="1073">MPPTSPLEDS</sequence>
<keyword evidence="2" id="KW-1185">Reference proteome</keyword>
<accession>A0A0G4MTU0</accession>
<reference evidence="2" key="1">
    <citation type="submission" date="2015-05" db="EMBL/GenBank/DDBJ databases">
        <authorList>
            <person name="Fogelqvist Johan"/>
        </authorList>
    </citation>
    <scope>NUCLEOTIDE SEQUENCE [LARGE SCALE GENOMIC DNA]</scope>
</reference>
<dbReference type="EMBL" id="CVQH01024916">
    <property type="protein sequence ID" value="CRK37711.1"/>
    <property type="molecule type" value="Genomic_DNA"/>
</dbReference>
<name>A0A0G4MTU0_VERLO</name>